<keyword evidence="2" id="KW-0808">Transferase</keyword>
<dbReference type="InterPro" id="IPR051908">
    <property type="entry name" value="Ribosomal_N-acetyltransferase"/>
</dbReference>
<dbReference type="GO" id="GO:0005737">
    <property type="term" value="C:cytoplasm"/>
    <property type="evidence" value="ECO:0007669"/>
    <property type="project" value="TreeGrafter"/>
</dbReference>
<dbReference type="Pfam" id="PF13302">
    <property type="entry name" value="Acetyltransf_3"/>
    <property type="match status" value="1"/>
</dbReference>
<evidence type="ECO:0000313" key="2">
    <source>
        <dbReference type="EMBL" id="SEW27805.1"/>
    </source>
</evidence>
<dbReference type="STRING" id="355548.SAMN04487945_2702"/>
<keyword evidence="3" id="KW-1185">Reference proteome</keyword>
<dbReference type="Proteomes" id="UP000198518">
    <property type="component" value="Unassembled WGS sequence"/>
</dbReference>
<dbReference type="PANTHER" id="PTHR43441">
    <property type="entry name" value="RIBOSOMAL-PROTEIN-SERINE ACETYLTRANSFERASE"/>
    <property type="match status" value="1"/>
</dbReference>
<dbReference type="Gene3D" id="3.40.630.30">
    <property type="match status" value="1"/>
</dbReference>
<dbReference type="OrthoDB" id="120213at2157"/>
<dbReference type="InterPro" id="IPR000182">
    <property type="entry name" value="GNAT_dom"/>
</dbReference>
<dbReference type="PANTHER" id="PTHR43441:SF11">
    <property type="entry name" value="RIBOSOMAL-PROTEIN-SERINE ACETYLTRANSFERASE"/>
    <property type="match status" value="1"/>
</dbReference>
<sequence length="218" mass="24156">MTGDSHPDPGFPEVLTTQRLRLERCCRENVPVLELYRAASDRNPHIDAVTEHLTWEPHESVQASRETLAHFEQTWADGDIATYAVRPKASEPTPDSLTGSLDGERGVLAGTCALTCDWAADCATLGVWLRKEYWGRGYSGERADALLELAFDRLDFGVVAVCHDAGNEQSRRAIESYVERHGGRREGLLRNVAAGSEGGVDQVRYTISQSEWRTAGRK</sequence>
<name>A0A1I0QKY1_9EURY</name>
<gene>
    <name evidence="2" type="ORF">SAMN04487945_2702</name>
</gene>
<feature type="domain" description="N-acetyltransferase" evidence="1">
    <location>
        <begin position="49"/>
        <end position="176"/>
    </location>
</feature>
<reference evidence="2 3" key="1">
    <citation type="submission" date="2016-10" db="EMBL/GenBank/DDBJ databases">
        <authorList>
            <person name="de Groot N.N."/>
        </authorList>
    </citation>
    <scope>NUCLEOTIDE SEQUENCE [LARGE SCALE GENOMIC DNA]</scope>
    <source>
        <strain evidence="2 3">CGMCC 1.5337</strain>
    </source>
</reference>
<accession>A0A1I0QKY1</accession>
<organism evidence="2 3">
    <name type="scientific">Halobacterium jilantaiense</name>
    <dbReference type="NCBI Taxonomy" id="355548"/>
    <lineage>
        <taxon>Archaea</taxon>
        <taxon>Methanobacteriati</taxon>
        <taxon>Methanobacteriota</taxon>
        <taxon>Stenosarchaea group</taxon>
        <taxon>Halobacteria</taxon>
        <taxon>Halobacteriales</taxon>
        <taxon>Halobacteriaceae</taxon>
        <taxon>Halobacterium</taxon>
    </lineage>
</organism>
<protein>
    <submittedName>
        <fullName evidence="2">Protein N-acetyltransferase, RimJ/RimL family</fullName>
    </submittedName>
</protein>
<evidence type="ECO:0000313" key="3">
    <source>
        <dbReference type="Proteomes" id="UP000198518"/>
    </source>
</evidence>
<dbReference type="SUPFAM" id="SSF55729">
    <property type="entry name" value="Acyl-CoA N-acyltransferases (Nat)"/>
    <property type="match status" value="1"/>
</dbReference>
<evidence type="ECO:0000259" key="1">
    <source>
        <dbReference type="Pfam" id="PF13302"/>
    </source>
</evidence>
<dbReference type="GO" id="GO:0008999">
    <property type="term" value="F:protein-N-terminal-alanine acetyltransferase activity"/>
    <property type="evidence" value="ECO:0007669"/>
    <property type="project" value="TreeGrafter"/>
</dbReference>
<dbReference type="AlphaFoldDB" id="A0A1I0QKY1"/>
<dbReference type="EMBL" id="FOJA01000001">
    <property type="protein sequence ID" value="SEW27805.1"/>
    <property type="molecule type" value="Genomic_DNA"/>
</dbReference>
<proteinExistence type="predicted"/>
<dbReference type="RefSeq" id="WP_089669992.1">
    <property type="nucleotide sequence ID" value="NZ_FOJA01000001.1"/>
</dbReference>
<dbReference type="InterPro" id="IPR016181">
    <property type="entry name" value="Acyl_CoA_acyltransferase"/>
</dbReference>
<dbReference type="GO" id="GO:1990189">
    <property type="term" value="F:protein N-terminal-serine acetyltransferase activity"/>
    <property type="evidence" value="ECO:0007669"/>
    <property type="project" value="TreeGrafter"/>
</dbReference>